<accession>A0A7G9GMH1</accession>
<gene>
    <name evidence="3" type="ORF">H9Q80_17440</name>
</gene>
<evidence type="ECO:0000256" key="1">
    <source>
        <dbReference type="SAM" id="Coils"/>
    </source>
</evidence>
<protein>
    <submittedName>
        <fullName evidence="3">ANTAR domain-containing protein</fullName>
    </submittedName>
</protein>
<evidence type="ECO:0000313" key="3">
    <source>
        <dbReference type="EMBL" id="QNM12003.1"/>
    </source>
</evidence>
<dbReference type="KEGG" id="ehn:H9Q80_17440"/>
<organism evidence="3 4">
    <name type="scientific">[Eubacterium] hominis</name>
    <dbReference type="NCBI Taxonomy" id="2764325"/>
    <lineage>
        <taxon>Bacteria</taxon>
        <taxon>Bacillati</taxon>
        <taxon>Bacillota</taxon>
        <taxon>Erysipelotrichia</taxon>
        <taxon>Erysipelotrichales</taxon>
        <taxon>Erysipelotrichaceae</taxon>
        <taxon>Amedibacillus</taxon>
    </lineage>
</organism>
<dbReference type="InterPro" id="IPR005561">
    <property type="entry name" value="ANTAR"/>
</dbReference>
<dbReference type="InterPro" id="IPR008327">
    <property type="entry name" value="Sig_transdc_resp-reg_antiterm"/>
</dbReference>
<dbReference type="Pfam" id="PF03861">
    <property type="entry name" value="ANTAR"/>
    <property type="match status" value="1"/>
</dbReference>
<dbReference type="InterPro" id="IPR036388">
    <property type="entry name" value="WH-like_DNA-bd_sf"/>
</dbReference>
<dbReference type="PROSITE" id="PS50921">
    <property type="entry name" value="ANTAR"/>
    <property type="match status" value="1"/>
</dbReference>
<dbReference type="Gene3D" id="1.10.10.10">
    <property type="entry name" value="Winged helix-like DNA-binding domain superfamily/Winged helix DNA-binding domain"/>
    <property type="match status" value="1"/>
</dbReference>
<evidence type="ECO:0000259" key="2">
    <source>
        <dbReference type="PROSITE" id="PS50921"/>
    </source>
</evidence>
<dbReference type="InterPro" id="IPR011006">
    <property type="entry name" value="CheY-like_superfamily"/>
</dbReference>
<dbReference type="SUPFAM" id="SSF52172">
    <property type="entry name" value="CheY-like"/>
    <property type="match status" value="1"/>
</dbReference>
<proteinExistence type="predicted"/>
<keyword evidence="1" id="KW-0175">Coiled coil</keyword>
<evidence type="ECO:0000313" key="4">
    <source>
        <dbReference type="Proteomes" id="UP000515856"/>
    </source>
</evidence>
<dbReference type="PIRSF" id="PIRSF036382">
    <property type="entry name" value="RR_antiterm"/>
    <property type="match status" value="1"/>
</dbReference>
<feature type="domain" description="ANTAR" evidence="2">
    <location>
        <begin position="121"/>
        <end position="182"/>
    </location>
</feature>
<name>A0A7G9GMH1_9FIRM</name>
<feature type="coiled-coil region" evidence="1">
    <location>
        <begin position="114"/>
        <end position="141"/>
    </location>
</feature>
<dbReference type="RefSeq" id="WP_117453637.1">
    <property type="nucleotide sequence ID" value="NZ_CP060636.1"/>
</dbReference>
<reference evidence="3 4" key="1">
    <citation type="submission" date="2020-08" db="EMBL/GenBank/DDBJ databases">
        <authorList>
            <person name="Liu C."/>
            <person name="Sun Q."/>
        </authorList>
    </citation>
    <scope>NUCLEOTIDE SEQUENCE [LARGE SCALE GENOMIC DNA]</scope>
    <source>
        <strain evidence="3 4">NSJ-61</strain>
    </source>
</reference>
<dbReference type="SMART" id="SM01012">
    <property type="entry name" value="ANTAR"/>
    <property type="match status" value="1"/>
</dbReference>
<dbReference type="Proteomes" id="UP000515856">
    <property type="component" value="Chromosome"/>
</dbReference>
<dbReference type="AlphaFoldDB" id="A0A7G9GMH1"/>
<keyword evidence="4" id="KW-1185">Reference proteome</keyword>
<dbReference type="GO" id="GO:0003723">
    <property type="term" value="F:RNA binding"/>
    <property type="evidence" value="ECO:0007669"/>
    <property type="project" value="InterPro"/>
</dbReference>
<dbReference type="EMBL" id="CP060636">
    <property type="protein sequence ID" value="QNM12003.1"/>
    <property type="molecule type" value="Genomic_DNA"/>
</dbReference>
<sequence length="190" mass="22789">MKLNVLIVSSQRSLNQRIKEILLKESVSIITFCDRLDQIEEECKQMTYDMMIVNEDSIHDIHNLMIYHKKFSCIIVCLKHQVKESYLHQCKAHHMVILMKPIKKHVFTQILQVCIQSQLQMKENNQKLQALNQRYQELKIIHHAKYLLMEKEHLNESQAHRMIEKQAMDKRCSKLVIAQRYIKKYEEKGE</sequence>